<evidence type="ECO:0000256" key="2">
    <source>
        <dbReference type="SAM" id="MobiDB-lite"/>
    </source>
</evidence>
<feature type="compositionally biased region" description="Basic and acidic residues" evidence="2">
    <location>
        <begin position="974"/>
        <end position="987"/>
    </location>
</feature>
<protein>
    <recommendedName>
        <fullName evidence="4">Glycosyl transferase family 1 domain-containing protein</fullName>
    </recommendedName>
</protein>
<evidence type="ECO:0000256" key="3">
    <source>
        <dbReference type="SAM" id="Phobius"/>
    </source>
</evidence>
<feature type="transmembrane region" description="Helical" evidence="3">
    <location>
        <begin position="53"/>
        <end position="72"/>
    </location>
</feature>
<keyword evidence="3" id="KW-0472">Membrane</keyword>
<reference evidence="5" key="1">
    <citation type="journal article" date="2023" name="Nat. Commun.">
        <title>Diploid and tetraploid genomes of Acorus and the evolution of monocots.</title>
        <authorList>
            <person name="Ma L."/>
            <person name="Liu K.W."/>
            <person name="Li Z."/>
            <person name="Hsiao Y.Y."/>
            <person name="Qi Y."/>
            <person name="Fu T."/>
            <person name="Tang G.D."/>
            <person name="Zhang D."/>
            <person name="Sun W.H."/>
            <person name="Liu D.K."/>
            <person name="Li Y."/>
            <person name="Chen G.Z."/>
            <person name="Liu X.D."/>
            <person name="Liao X.Y."/>
            <person name="Jiang Y.T."/>
            <person name="Yu X."/>
            <person name="Hao Y."/>
            <person name="Huang J."/>
            <person name="Zhao X.W."/>
            <person name="Ke S."/>
            <person name="Chen Y.Y."/>
            <person name="Wu W.L."/>
            <person name="Hsu J.L."/>
            <person name="Lin Y.F."/>
            <person name="Huang M.D."/>
            <person name="Li C.Y."/>
            <person name="Huang L."/>
            <person name="Wang Z.W."/>
            <person name="Zhao X."/>
            <person name="Zhong W.Y."/>
            <person name="Peng D.H."/>
            <person name="Ahmad S."/>
            <person name="Lan S."/>
            <person name="Zhang J.S."/>
            <person name="Tsai W.C."/>
            <person name="Van de Peer Y."/>
            <person name="Liu Z.J."/>
        </authorList>
    </citation>
    <scope>NUCLEOTIDE SEQUENCE</scope>
    <source>
        <strain evidence="5">CP</strain>
    </source>
</reference>
<dbReference type="Gene3D" id="3.40.50.2000">
    <property type="entry name" value="Glycogen Phosphorylase B"/>
    <property type="match status" value="1"/>
</dbReference>
<keyword evidence="3" id="KW-1133">Transmembrane helix</keyword>
<dbReference type="EMBL" id="JAUJYO010000006">
    <property type="protein sequence ID" value="KAK1315010.1"/>
    <property type="molecule type" value="Genomic_DNA"/>
</dbReference>
<dbReference type="PANTHER" id="PTHR46635:SF2">
    <property type="entry name" value="GLYCOSYL TRANSFERASE FAMILY 1 DOMAIN-CONTAINING PROTEIN"/>
    <property type="match status" value="1"/>
</dbReference>
<evidence type="ECO:0000256" key="1">
    <source>
        <dbReference type="ARBA" id="ARBA00022676"/>
    </source>
</evidence>
<name>A0AAV9EN98_ACOCL</name>
<feature type="region of interest" description="Disordered" evidence="2">
    <location>
        <begin position="963"/>
        <end position="1001"/>
    </location>
</feature>
<proteinExistence type="predicted"/>
<accession>A0AAV9EN98</accession>
<feature type="region of interest" description="Disordered" evidence="2">
    <location>
        <begin position="1"/>
        <end position="24"/>
    </location>
</feature>
<keyword evidence="1" id="KW-0328">Glycosyltransferase</keyword>
<evidence type="ECO:0000259" key="4">
    <source>
        <dbReference type="Pfam" id="PF00534"/>
    </source>
</evidence>
<dbReference type="PANTHER" id="PTHR46635">
    <property type="entry name" value="GLYCOSYL TRANSFERASE FAMILY 1 PROTEIN"/>
    <property type="match status" value="1"/>
</dbReference>
<keyword evidence="6" id="KW-1185">Reference proteome</keyword>
<gene>
    <name evidence="5" type="ORF">QJS10_CPA06g00183</name>
</gene>
<dbReference type="SUPFAM" id="SSF53756">
    <property type="entry name" value="UDP-Glycosyltransferase/glycogen phosphorylase"/>
    <property type="match status" value="1"/>
</dbReference>
<evidence type="ECO:0000313" key="5">
    <source>
        <dbReference type="EMBL" id="KAK1315010.1"/>
    </source>
</evidence>
<keyword evidence="3" id="KW-0812">Transmembrane</keyword>
<keyword evidence="1" id="KW-0808">Transferase</keyword>
<dbReference type="Pfam" id="PF00534">
    <property type="entry name" value="Glycos_transf_1"/>
    <property type="match status" value="1"/>
</dbReference>
<sequence>MRRASNREANHGGAGAANGGDRKDHPLNRRVQAFRFARIWWSRRCCCGLSAKGLFIIIGTLSLIGVAMNVVFTSISTTDRPNHLPVERDLSSLRFVPFRIQRRIQMQGGLDQLRQEEGLRIYPPRLALVLEGLKNDPTSMMLYSVSTNLRKLGYILTIYAVEDGETHPLWERFGCQIFILGDGGTGVIDWSFFHGVIASSLEVKESISSLMVEPFCSIPLIWIIHEDTLGKRLPIYANRGWQYLITEWRKAFSRADVVVFPDFSLPMLYSTLDTGNFFVIGGSPVDIWMAERYMMTHSKHFLRAVNGFGEDDLIIVVIGGFFSYSKLPQEYETVMNIIGPWVMEHIQKEHGRSFKVFFICGNDDHCDNLQVMASRIGLPNETVFPYCLDGDVNSILLMANIVLYGSFQDEQGFSPLLVRAMCFKIPIVVPDLPTIREHVVEKVHGMFFEAKNPLTMISAFSHILSGKEPSLNAKPAASGLVLVRNMFASECITGYVKLLETILHFPSDTILPKPPSHVKPTMWTWKFFKQDITYLHREMLNSTSTETSSIVYTLEKELQSQIGTLQDDIEASKSENLTPSDWDDLREIEILEEIERREMRELGERMESSVGVWTSIRNHIKKVQKSKFEKHERDEGDLVRTGQPLCIYEIYRGAGAWPFLHTGILYRGISLSKRGWRPISDDIDATVRIPILNDTDYGDVLGEIGGMFAIANKIDAIHKTPWIGFQSWRAAGQKVALSMEAENVLEDIVGRETNGDVIYYWASMDLQNTRHIDILDFWSVCDSLNSGNCRTAFEDSFRQMYNLSHDMPGLPYMPADGNLWSSLNSWVMPTSSFLEFMMFSRMFVDSLDIINRDEDGNHLCLLGSTKLEKKQCYSRVMEILVNVWAYHSARMMVYMDPISGELKEQYPVDQRKGLMWVKYFNSTLLKHMDEDFAEAAIDKVLLRKRWLWPRTGEVHNHGVFDKEREGKYRRKQETKRVNKEKQLERKRNGYKQKAIGEAKSE</sequence>
<evidence type="ECO:0000313" key="6">
    <source>
        <dbReference type="Proteomes" id="UP001180020"/>
    </source>
</evidence>
<dbReference type="InterPro" id="IPR001296">
    <property type="entry name" value="Glyco_trans_1"/>
</dbReference>
<dbReference type="Proteomes" id="UP001180020">
    <property type="component" value="Unassembled WGS sequence"/>
</dbReference>
<reference evidence="5" key="2">
    <citation type="submission" date="2023-06" db="EMBL/GenBank/DDBJ databases">
        <authorList>
            <person name="Ma L."/>
            <person name="Liu K.-W."/>
            <person name="Li Z."/>
            <person name="Hsiao Y.-Y."/>
            <person name="Qi Y."/>
            <person name="Fu T."/>
            <person name="Tang G."/>
            <person name="Zhang D."/>
            <person name="Sun W.-H."/>
            <person name="Liu D.-K."/>
            <person name="Li Y."/>
            <person name="Chen G.-Z."/>
            <person name="Liu X.-D."/>
            <person name="Liao X.-Y."/>
            <person name="Jiang Y.-T."/>
            <person name="Yu X."/>
            <person name="Hao Y."/>
            <person name="Huang J."/>
            <person name="Zhao X.-W."/>
            <person name="Ke S."/>
            <person name="Chen Y.-Y."/>
            <person name="Wu W.-L."/>
            <person name="Hsu J.-L."/>
            <person name="Lin Y.-F."/>
            <person name="Huang M.-D."/>
            <person name="Li C.-Y."/>
            <person name="Huang L."/>
            <person name="Wang Z.-W."/>
            <person name="Zhao X."/>
            <person name="Zhong W.-Y."/>
            <person name="Peng D.-H."/>
            <person name="Ahmad S."/>
            <person name="Lan S."/>
            <person name="Zhang J.-S."/>
            <person name="Tsai W.-C."/>
            <person name="Van De Peer Y."/>
            <person name="Liu Z.-J."/>
        </authorList>
    </citation>
    <scope>NUCLEOTIDE SEQUENCE</scope>
    <source>
        <strain evidence="5">CP</strain>
        <tissue evidence="5">Leaves</tissue>
    </source>
</reference>
<organism evidence="5 6">
    <name type="scientific">Acorus calamus</name>
    <name type="common">Sweet flag</name>
    <dbReference type="NCBI Taxonomy" id="4465"/>
    <lineage>
        <taxon>Eukaryota</taxon>
        <taxon>Viridiplantae</taxon>
        <taxon>Streptophyta</taxon>
        <taxon>Embryophyta</taxon>
        <taxon>Tracheophyta</taxon>
        <taxon>Spermatophyta</taxon>
        <taxon>Magnoliopsida</taxon>
        <taxon>Liliopsida</taxon>
        <taxon>Acoraceae</taxon>
        <taxon>Acorus</taxon>
    </lineage>
</organism>
<dbReference type="GO" id="GO:0016757">
    <property type="term" value="F:glycosyltransferase activity"/>
    <property type="evidence" value="ECO:0007669"/>
    <property type="project" value="UniProtKB-KW"/>
</dbReference>
<feature type="compositionally biased region" description="Basic and acidic residues" evidence="2">
    <location>
        <begin position="1"/>
        <end position="10"/>
    </location>
</feature>
<dbReference type="AlphaFoldDB" id="A0AAV9EN98"/>
<feature type="domain" description="Glycosyl transferase family 1" evidence="4">
    <location>
        <begin position="356"/>
        <end position="472"/>
    </location>
</feature>
<comment type="caution">
    <text evidence="5">The sequence shown here is derived from an EMBL/GenBank/DDBJ whole genome shotgun (WGS) entry which is preliminary data.</text>
</comment>